<gene>
    <name evidence="3" type="ORF">POCTA_138.1.T0830190</name>
</gene>
<feature type="domain" description="TLDc" evidence="2">
    <location>
        <begin position="595"/>
        <end position="767"/>
    </location>
</feature>
<dbReference type="OrthoDB" id="10001977at2759"/>
<dbReference type="Proteomes" id="UP000683925">
    <property type="component" value="Unassembled WGS sequence"/>
</dbReference>
<dbReference type="OMA" id="IPDHENF"/>
<sequence>MSSSTSQQDEIREKMCQIHNLKIIAIDLNSTENGLIKYLCCNCVVEKLNNNRISTIEQTQARIQEYKALRQKKTAGEIEIKLHQYQIVLEKYIVFKNNACSALVKIKDQIETQINILKEKKSLLQNFQPVSNFQEDVKSLSEFLSLTEKQMEFQQDTQSFDDLIRELDFIFNKAEYLQIILTFKEAKQKIEEFNENNQIELIPLQFKDDKKAISLSRLCPTHNKEILLIDLESNNKSIEERFACLECLSSEGFNCKSKSIEKINLLWNQKKNNQIKIVEELKSKRQLKQEKLNQKIQQMRENYNSKVNSIIEQLITKFPLRITNTSENSKFKQISIQQLSNEELIQNINYLIQQDNDNLIFDEYTITKDIQFSKSIESQLEQLQQNDLLDIQESINILHDQSTDNKLQGIIQLSKLIQESAIVDLQKYIRKQELDEFISSSKQIYCQVDLLNQAIYKYQQHIKKVNSIKNNLQSIPDHENFSNIQQQLTYYLNNFEKDFNDLKKFCEIEQLERAKLNLQQNYTKLQLESQELELKLKKVAEEQNINAQCQKLQQEQSIINQKEIKLLGQKIKDQEVLIKTHESLLDKLGLNLKPNLLKDDQWIKIFLILREKTKKIMKQSVLIYQGTKDGLNIQQYWNKVNGKANLLMVFQSKSDYIFGAYSPCKWESNKNNYVEDNTLSSFIFSQTHNQVYPLKQDSKQYAIYCHSSYGPTFGGGTDIYIGRDFTEGHCKLGDSYEFNNYKNQSNDPYLFGQNKPEIKECEIYELQFF</sequence>
<dbReference type="InterPro" id="IPR006571">
    <property type="entry name" value="TLDc_dom"/>
</dbReference>
<accession>A0A8S1W5J1</accession>
<dbReference type="Pfam" id="PF07534">
    <property type="entry name" value="TLD"/>
    <property type="match status" value="1"/>
</dbReference>
<dbReference type="SMART" id="SM00584">
    <property type="entry name" value="TLDc"/>
    <property type="match status" value="1"/>
</dbReference>
<dbReference type="AlphaFoldDB" id="A0A8S1W5J1"/>
<protein>
    <recommendedName>
        <fullName evidence="2">TLDc domain-containing protein</fullName>
    </recommendedName>
</protein>
<feature type="coiled-coil region" evidence="1">
    <location>
        <begin position="508"/>
        <end position="542"/>
    </location>
</feature>
<dbReference type="EMBL" id="CAJJDP010000082">
    <property type="protein sequence ID" value="CAD8184621.1"/>
    <property type="molecule type" value="Genomic_DNA"/>
</dbReference>
<evidence type="ECO:0000313" key="3">
    <source>
        <dbReference type="EMBL" id="CAD8184621.1"/>
    </source>
</evidence>
<evidence type="ECO:0000259" key="2">
    <source>
        <dbReference type="PROSITE" id="PS51886"/>
    </source>
</evidence>
<keyword evidence="4" id="KW-1185">Reference proteome</keyword>
<feature type="coiled-coil region" evidence="1">
    <location>
        <begin position="278"/>
        <end position="313"/>
    </location>
</feature>
<keyword evidence="1" id="KW-0175">Coiled coil</keyword>
<dbReference type="PROSITE" id="PS51886">
    <property type="entry name" value="TLDC"/>
    <property type="match status" value="1"/>
</dbReference>
<evidence type="ECO:0000256" key="1">
    <source>
        <dbReference type="SAM" id="Coils"/>
    </source>
</evidence>
<comment type="caution">
    <text evidence="3">The sequence shown here is derived from an EMBL/GenBank/DDBJ whole genome shotgun (WGS) entry which is preliminary data.</text>
</comment>
<reference evidence="3" key="1">
    <citation type="submission" date="2021-01" db="EMBL/GenBank/DDBJ databases">
        <authorList>
            <consortium name="Genoscope - CEA"/>
            <person name="William W."/>
        </authorList>
    </citation>
    <scope>NUCLEOTIDE SEQUENCE</scope>
</reference>
<evidence type="ECO:0000313" key="4">
    <source>
        <dbReference type="Proteomes" id="UP000683925"/>
    </source>
</evidence>
<dbReference type="PANTHER" id="PTHR23354:SF122">
    <property type="entry name" value="GTPASE-ACTIVATING PROTEIN SKYWALKER"/>
    <property type="match status" value="1"/>
</dbReference>
<name>A0A8S1W5J1_PAROT</name>
<proteinExistence type="predicted"/>
<dbReference type="PANTHER" id="PTHR23354">
    <property type="entry name" value="NUCLEOLAR PROTEIN 7/ESTROGEN RECEPTOR COACTIVATOR-RELATED"/>
    <property type="match status" value="1"/>
</dbReference>
<organism evidence="3 4">
    <name type="scientific">Paramecium octaurelia</name>
    <dbReference type="NCBI Taxonomy" id="43137"/>
    <lineage>
        <taxon>Eukaryota</taxon>
        <taxon>Sar</taxon>
        <taxon>Alveolata</taxon>
        <taxon>Ciliophora</taxon>
        <taxon>Intramacronucleata</taxon>
        <taxon>Oligohymenophorea</taxon>
        <taxon>Peniculida</taxon>
        <taxon>Parameciidae</taxon>
        <taxon>Paramecium</taxon>
    </lineage>
</organism>